<accession>A0AA39XHA0</accession>
<sequence>ANTNFSCASLIVDRTDPLAEPSAKPSAHLHQIMGDNALNATMHPSTNPGKLSTCTSCTMTDDFTNYWTAIICFQARNG</sequence>
<reference evidence="2" key="1">
    <citation type="submission" date="2023-06" db="EMBL/GenBank/DDBJ databases">
        <title>Genome-scale phylogeny and comparative genomics of the fungal order Sordariales.</title>
        <authorList>
            <consortium name="Lawrence Berkeley National Laboratory"/>
            <person name="Hensen N."/>
            <person name="Bonometti L."/>
            <person name="Westerberg I."/>
            <person name="Brannstrom I.O."/>
            <person name="Guillou S."/>
            <person name="Cros-Aarteil S."/>
            <person name="Calhoun S."/>
            <person name="Haridas S."/>
            <person name="Kuo A."/>
            <person name="Mondo S."/>
            <person name="Pangilinan J."/>
            <person name="Riley R."/>
            <person name="Labutti K."/>
            <person name="Andreopoulos B."/>
            <person name="Lipzen A."/>
            <person name="Chen C."/>
            <person name="Yanf M."/>
            <person name="Daum C."/>
            <person name="Ng V."/>
            <person name="Clum A."/>
            <person name="Steindorff A."/>
            <person name="Ohm R."/>
            <person name="Martin F."/>
            <person name="Silar P."/>
            <person name="Natvig D."/>
            <person name="Lalanne C."/>
            <person name="Gautier V."/>
            <person name="Ament-Velasquez S.L."/>
            <person name="Kruys A."/>
            <person name="Hutchinson M.I."/>
            <person name="Powell A.J."/>
            <person name="Barry K."/>
            <person name="Miller A.N."/>
            <person name="Grigoriev I.V."/>
            <person name="Debuchy R."/>
            <person name="Gladieux P."/>
            <person name="Thoren M.H."/>
            <person name="Johannesson H."/>
        </authorList>
    </citation>
    <scope>NUCLEOTIDE SEQUENCE</scope>
    <source>
        <strain evidence="2">CBS 606.72</strain>
    </source>
</reference>
<dbReference type="Pfam" id="PF09362">
    <property type="entry name" value="DUF1996"/>
    <property type="match status" value="1"/>
</dbReference>
<feature type="non-terminal residue" evidence="2">
    <location>
        <position position="78"/>
    </location>
</feature>
<evidence type="ECO:0000259" key="1">
    <source>
        <dbReference type="Pfam" id="PF09362"/>
    </source>
</evidence>
<keyword evidence="3" id="KW-1185">Reference proteome</keyword>
<name>A0AA39XHA0_9PEZI</name>
<dbReference type="Proteomes" id="UP001175000">
    <property type="component" value="Unassembled WGS sequence"/>
</dbReference>
<dbReference type="InterPro" id="IPR018535">
    <property type="entry name" value="DUF1996"/>
</dbReference>
<organism evidence="2 3">
    <name type="scientific">Immersiella caudata</name>
    <dbReference type="NCBI Taxonomy" id="314043"/>
    <lineage>
        <taxon>Eukaryota</taxon>
        <taxon>Fungi</taxon>
        <taxon>Dikarya</taxon>
        <taxon>Ascomycota</taxon>
        <taxon>Pezizomycotina</taxon>
        <taxon>Sordariomycetes</taxon>
        <taxon>Sordariomycetidae</taxon>
        <taxon>Sordariales</taxon>
        <taxon>Lasiosphaeriaceae</taxon>
        <taxon>Immersiella</taxon>
    </lineage>
</organism>
<comment type="caution">
    <text evidence="2">The sequence shown here is derived from an EMBL/GenBank/DDBJ whole genome shotgun (WGS) entry which is preliminary data.</text>
</comment>
<proteinExistence type="predicted"/>
<evidence type="ECO:0000313" key="3">
    <source>
        <dbReference type="Proteomes" id="UP001175000"/>
    </source>
</evidence>
<feature type="non-terminal residue" evidence="2">
    <location>
        <position position="1"/>
    </location>
</feature>
<evidence type="ECO:0000313" key="2">
    <source>
        <dbReference type="EMBL" id="KAK0633894.1"/>
    </source>
</evidence>
<gene>
    <name evidence="2" type="ORF">B0T14DRAFT_401061</name>
</gene>
<protein>
    <recommendedName>
        <fullName evidence="1">DUF1996 domain-containing protein</fullName>
    </recommendedName>
</protein>
<feature type="domain" description="DUF1996" evidence="1">
    <location>
        <begin position="16"/>
        <end position="78"/>
    </location>
</feature>
<dbReference type="EMBL" id="JAULSU010000001">
    <property type="protein sequence ID" value="KAK0633894.1"/>
    <property type="molecule type" value="Genomic_DNA"/>
</dbReference>
<dbReference type="PANTHER" id="PTHR43662">
    <property type="match status" value="1"/>
</dbReference>
<dbReference type="PANTHER" id="PTHR43662:SF13">
    <property type="entry name" value="DUF1996 DOMAIN-CONTAINING PROTEIN"/>
    <property type="match status" value="1"/>
</dbReference>
<dbReference type="AlphaFoldDB" id="A0AA39XHA0"/>